<dbReference type="Pfam" id="PF21948">
    <property type="entry name" value="LplA-B_cat"/>
    <property type="match status" value="1"/>
</dbReference>
<proteinExistence type="predicted"/>
<comment type="caution">
    <text evidence="2">The sequence shown here is derived from an EMBL/GenBank/DDBJ whole genome shotgun (WGS) entry which is preliminary data.</text>
</comment>
<evidence type="ECO:0000259" key="1">
    <source>
        <dbReference type="PROSITE" id="PS51733"/>
    </source>
</evidence>
<dbReference type="GO" id="GO:0016874">
    <property type="term" value="F:ligase activity"/>
    <property type="evidence" value="ECO:0007669"/>
    <property type="project" value="UniProtKB-KW"/>
</dbReference>
<gene>
    <name evidence="2" type="ORF">ACFSR0_08690</name>
</gene>
<name>A0ABW5TKC2_9ENTE</name>
<organism evidence="2 3">
    <name type="scientific">Enterococcus camelliae</name>
    <dbReference type="NCBI Taxonomy" id="453959"/>
    <lineage>
        <taxon>Bacteria</taxon>
        <taxon>Bacillati</taxon>
        <taxon>Bacillota</taxon>
        <taxon>Bacilli</taxon>
        <taxon>Lactobacillales</taxon>
        <taxon>Enterococcaceae</taxon>
        <taxon>Enterococcus</taxon>
    </lineage>
</organism>
<dbReference type="PANTHER" id="PTHR43679:SF2">
    <property type="entry name" value="OCTANOYL-[GCVH]:PROTEIN N-OCTANOYLTRANSFERASE"/>
    <property type="match status" value="1"/>
</dbReference>
<evidence type="ECO:0000313" key="2">
    <source>
        <dbReference type="EMBL" id="MFD2729499.1"/>
    </source>
</evidence>
<dbReference type="Proteomes" id="UP001597427">
    <property type="component" value="Unassembled WGS sequence"/>
</dbReference>
<dbReference type="SUPFAM" id="SSF55681">
    <property type="entry name" value="Class II aaRS and biotin synthetases"/>
    <property type="match status" value="1"/>
</dbReference>
<dbReference type="InterPro" id="IPR050664">
    <property type="entry name" value="Octanoyltrans_LipM/LipL"/>
</dbReference>
<dbReference type="InterPro" id="IPR004143">
    <property type="entry name" value="BPL_LPL_catalytic"/>
</dbReference>
<protein>
    <submittedName>
        <fullName evidence="2">Biotin/lipoate A/B protein ligase family protein</fullName>
    </submittedName>
</protein>
<evidence type="ECO:0000313" key="3">
    <source>
        <dbReference type="Proteomes" id="UP001597427"/>
    </source>
</evidence>
<sequence>MTVFVFDQTPAQTSSLFAPFAVTDVLTEEVGVKEDSFLHFWQLPTTLILGMKDMRVPYLQEALKAVNHLGYHTIVRNSGGLGVIADDGVLNISYIFKKNEQIHLTDEAYVLMYQLTQKAFPELEIDAFEIHDSYCPGTYDLSVNGKKIAGIAQRRVKNGIAVMMYLSVNGDQSKRGEIVKTFYQHGLVENFGQDGYPPVNPDSMTTVSQVLNKKIAIHDVKERFTVLFEKRDTIKNLGSWLTEKNADALFLTKEKNMVERNNQIKEFLHDNSL</sequence>
<keyword evidence="2" id="KW-0436">Ligase</keyword>
<dbReference type="CDD" id="cd16443">
    <property type="entry name" value="LplA"/>
    <property type="match status" value="1"/>
</dbReference>
<reference evidence="3" key="1">
    <citation type="journal article" date="2019" name="Int. J. Syst. Evol. Microbiol.">
        <title>The Global Catalogue of Microorganisms (GCM) 10K type strain sequencing project: providing services to taxonomists for standard genome sequencing and annotation.</title>
        <authorList>
            <consortium name="The Broad Institute Genomics Platform"/>
            <consortium name="The Broad Institute Genome Sequencing Center for Infectious Disease"/>
            <person name="Wu L."/>
            <person name="Ma J."/>
        </authorList>
    </citation>
    <scope>NUCLEOTIDE SEQUENCE [LARGE SCALE GENOMIC DNA]</scope>
    <source>
        <strain evidence="3">TISTR 932</strain>
    </source>
</reference>
<feature type="domain" description="BPL/LPL catalytic" evidence="1">
    <location>
        <begin position="32"/>
        <end position="236"/>
    </location>
</feature>
<dbReference type="EMBL" id="JBHUMO010000052">
    <property type="protein sequence ID" value="MFD2729499.1"/>
    <property type="molecule type" value="Genomic_DNA"/>
</dbReference>
<accession>A0ABW5TKC2</accession>
<dbReference type="PANTHER" id="PTHR43679">
    <property type="entry name" value="OCTANOYLTRANSFERASE LIPM-RELATED"/>
    <property type="match status" value="1"/>
</dbReference>
<dbReference type="Gene3D" id="3.30.930.10">
    <property type="entry name" value="Bira Bifunctional Protein, Domain 2"/>
    <property type="match status" value="1"/>
</dbReference>
<dbReference type="RefSeq" id="WP_379981915.1">
    <property type="nucleotide sequence ID" value="NZ_JBHUMO010000052.1"/>
</dbReference>
<dbReference type="InterPro" id="IPR045864">
    <property type="entry name" value="aa-tRNA-synth_II/BPL/LPL"/>
</dbReference>
<dbReference type="PROSITE" id="PS51733">
    <property type="entry name" value="BPL_LPL_CATALYTIC"/>
    <property type="match status" value="1"/>
</dbReference>
<keyword evidence="3" id="KW-1185">Reference proteome</keyword>